<dbReference type="Gene3D" id="3.40.50.960">
    <property type="entry name" value="Lumazine/riboflavin synthase"/>
    <property type="match status" value="1"/>
</dbReference>
<dbReference type="CDD" id="cd09209">
    <property type="entry name" value="Lumazine_synthase-I"/>
    <property type="match status" value="1"/>
</dbReference>
<dbReference type="EC" id="2.5.1.78" evidence="3 7"/>
<dbReference type="Proteomes" id="UP000548685">
    <property type="component" value="Unassembled WGS sequence"/>
</dbReference>
<keyword evidence="4 7" id="KW-0686">Riboflavin biosynthesis</keyword>
<accession>A0A6I4UIV7</accession>
<feature type="binding site" evidence="7">
    <location>
        <begin position="42"/>
        <end position="44"/>
    </location>
    <ligand>
        <name>5-amino-6-(D-ribitylamino)uracil</name>
        <dbReference type="ChEBI" id="CHEBI:15934"/>
    </ligand>
</feature>
<dbReference type="InterPro" id="IPR002180">
    <property type="entry name" value="LS/RS"/>
</dbReference>
<gene>
    <name evidence="7" type="primary">ribH</name>
    <name evidence="8" type="ORF">FHS52_002073</name>
    <name evidence="9" type="ORF">GRI59_09345</name>
</gene>
<keyword evidence="11" id="KW-1185">Reference proteome</keyword>
<dbReference type="Proteomes" id="UP000430021">
    <property type="component" value="Unassembled WGS sequence"/>
</dbReference>
<dbReference type="UniPathway" id="UPA00275">
    <property type="reaction ID" value="UER00404"/>
</dbReference>
<dbReference type="GO" id="GO:0000906">
    <property type="term" value="F:6,7-dimethyl-8-ribityllumazine synthase activity"/>
    <property type="evidence" value="ECO:0007669"/>
    <property type="project" value="UniProtKB-UniRule"/>
</dbReference>
<evidence type="ECO:0000313" key="9">
    <source>
        <dbReference type="EMBL" id="MXP38810.1"/>
    </source>
</evidence>
<feature type="binding site" evidence="7">
    <location>
        <begin position="66"/>
        <end position="68"/>
    </location>
    <ligand>
        <name>5-amino-6-(D-ribitylamino)uracil</name>
        <dbReference type="ChEBI" id="CHEBI:15934"/>
    </ligand>
</feature>
<comment type="catalytic activity">
    <reaction evidence="6 7">
        <text>(2S)-2-hydroxy-3-oxobutyl phosphate + 5-amino-6-(D-ribitylamino)uracil = 6,7-dimethyl-8-(1-D-ribityl)lumazine + phosphate + 2 H2O + H(+)</text>
        <dbReference type="Rhea" id="RHEA:26152"/>
        <dbReference type="ChEBI" id="CHEBI:15377"/>
        <dbReference type="ChEBI" id="CHEBI:15378"/>
        <dbReference type="ChEBI" id="CHEBI:15934"/>
        <dbReference type="ChEBI" id="CHEBI:43474"/>
        <dbReference type="ChEBI" id="CHEBI:58201"/>
        <dbReference type="ChEBI" id="CHEBI:58830"/>
        <dbReference type="EC" id="2.5.1.78"/>
    </reaction>
</comment>
<dbReference type="EMBL" id="WTYB01000002">
    <property type="protein sequence ID" value="MXP38810.1"/>
    <property type="molecule type" value="Genomic_DNA"/>
</dbReference>
<comment type="pathway">
    <text evidence="1 7">Cofactor biosynthesis; riboflavin biosynthesis; riboflavin from 2-hydroxy-3-oxobutyl phosphate and 5-amino-6-(D-ribitylamino)uracil: step 1/2.</text>
</comment>
<dbReference type="PANTHER" id="PTHR21058:SF0">
    <property type="entry name" value="6,7-DIMETHYL-8-RIBITYLLUMAZINE SYNTHASE"/>
    <property type="match status" value="1"/>
</dbReference>
<dbReference type="SUPFAM" id="SSF52121">
    <property type="entry name" value="Lumazine synthase"/>
    <property type="match status" value="1"/>
</dbReference>
<keyword evidence="5 7" id="KW-0808">Transferase</keyword>
<dbReference type="GO" id="GO:0005829">
    <property type="term" value="C:cytosol"/>
    <property type="evidence" value="ECO:0007669"/>
    <property type="project" value="TreeGrafter"/>
</dbReference>
<comment type="similarity">
    <text evidence="2 7">Belongs to the DMRL synthase family.</text>
</comment>
<dbReference type="PANTHER" id="PTHR21058">
    <property type="entry name" value="6,7-DIMETHYL-8-RIBITYLLUMAZINE SYNTHASE DMRL SYNTHASE LUMAZINE SYNTHASE"/>
    <property type="match status" value="1"/>
</dbReference>
<evidence type="ECO:0000256" key="3">
    <source>
        <dbReference type="ARBA" id="ARBA00012664"/>
    </source>
</evidence>
<dbReference type="EMBL" id="JACICE010000002">
    <property type="protein sequence ID" value="MBB3776104.1"/>
    <property type="molecule type" value="Genomic_DNA"/>
</dbReference>
<reference evidence="8 11" key="2">
    <citation type="submission" date="2020-08" db="EMBL/GenBank/DDBJ databases">
        <title>Genomic Encyclopedia of Type Strains, Phase IV (KMG-IV): sequencing the most valuable type-strain genomes for metagenomic binning, comparative biology and taxonomic classification.</title>
        <authorList>
            <person name="Goeker M."/>
        </authorList>
    </citation>
    <scope>NUCLEOTIDE SEQUENCE [LARGE SCALE GENOMIC DNA]</scope>
    <source>
        <strain evidence="8 11">DSM 8510</strain>
    </source>
</reference>
<feature type="binding site" evidence="7">
    <location>
        <begin position="71"/>
        <end position="72"/>
    </location>
    <ligand>
        <name>(2S)-2-hydroxy-3-oxobutyl phosphate</name>
        <dbReference type="ChEBI" id="CHEBI:58830"/>
    </ligand>
</feature>
<dbReference type="RefSeq" id="WP_160760917.1">
    <property type="nucleotide sequence ID" value="NZ_BAAADZ010000010.1"/>
</dbReference>
<organism evidence="9 10">
    <name type="scientific">Erythrobacter ramosus</name>
    <dbReference type="NCBI Taxonomy" id="35811"/>
    <lineage>
        <taxon>Bacteria</taxon>
        <taxon>Pseudomonadati</taxon>
        <taxon>Pseudomonadota</taxon>
        <taxon>Alphaproteobacteria</taxon>
        <taxon>Sphingomonadales</taxon>
        <taxon>Erythrobacteraceae</taxon>
        <taxon>Erythrobacter/Porphyrobacter group</taxon>
        <taxon>Erythrobacter</taxon>
    </lineage>
</organism>
<dbReference type="HAMAP" id="MF_00178">
    <property type="entry name" value="Lumazine_synth"/>
    <property type="match status" value="1"/>
</dbReference>
<feature type="binding site" evidence="7">
    <location>
        <position position="98"/>
    </location>
    <ligand>
        <name>5-amino-6-(D-ribitylamino)uracil</name>
        <dbReference type="ChEBI" id="CHEBI:15934"/>
    </ligand>
</feature>
<name>A0A6I4UIV7_9SPHN</name>
<dbReference type="NCBIfam" id="TIGR00114">
    <property type="entry name" value="lumazine-synth"/>
    <property type="match status" value="1"/>
</dbReference>
<dbReference type="OrthoDB" id="9809709at2"/>
<dbReference type="AlphaFoldDB" id="A0A6I4UIV7"/>
<evidence type="ECO:0000313" key="8">
    <source>
        <dbReference type="EMBL" id="MBB3776104.1"/>
    </source>
</evidence>
<feature type="binding site" evidence="7">
    <location>
        <position position="112"/>
    </location>
    <ligand>
        <name>(2S)-2-hydroxy-3-oxobutyl phosphate</name>
        <dbReference type="ChEBI" id="CHEBI:58830"/>
    </ligand>
</feature>
<evidence type="ECO:0000256" key="4">
    <source>
        <dbReference type="ARBA" id="ARBA00022619"/>
    </source>
</evidence>
<dbReference type="GO" id="GO:0009231">
    <property type="term" value="P:riboflavin biosynthetic process"/>
    <property type="evidence" value="ECO:0007669"/>
    <property type="project" value="UniProtKB-UniRule"/>
</dbReference>
<evidence type="ECO:0000256" key="2">
    <source>
        <dbReference type="ARBA" id="ARBA00007424"/>
    </source>
</evidence>
<protein>
    <recommendedName>
        <fullName evidence="3 7">6,7-dimethyl-8-ribityllumazine synthase</fullName>
        <shortName evidence="7">DMRL synthase</shortName>
        <shortName evidence="7">LS</shortName>
        <shortName evidence="7">Lumazine synthase</shortName>
        <ecNumber evidence="3 7">2.5.1.78</ecNumber>
    </recommendedName>
</protein>
<comment type="function">
    <text evidence="7">Catalyzes the formation of 6,7-dimethyl-8-ribityllumazine by condensation of 5-amino-6-(D-ribitylamino)uracil with 3,4-dihydroxy-2-butanone 4-phosphate. This is the penultimate step in the biosynthesis of riboflavin.</text>
</comment>
<evidence type="ECO:0000256" key="7">
    <source>
        <dbReference type="HAMAP-Rule" id="MF_00178"/>
    </source>
</evidence>
<feature type="active site" description="Proton donor" evidence="7">
    <location>
        <position position="74"/>
    </location>
</feature>
<evidence type="ECO:0000256" key="1">
    <source>
        <dbReference type="ARBA" id="ARBA00004917"/>
    </source>
</evidence>
<dbReference type="InterPro" id="IPR036467">
    <property type="entry name" value="LS/RS_sf"/>
</dbReference>
<evidence type="ECO:0000256" key="5">
    <source>
        <dbReference type="ARBA" id="ARBA00022679"/>
    </source>
</evidence>
<feature type="binding site" evidence="7">
    <location>
        <position position="11"/>
    </location>
    <ligand>
        <name>5-amino-6-(D-ribitylamino)uracil</name>
        <dbReference type="ChEBI" id="CHEBI:15934"/>
    </ligand>
</feature>
<dbReference type="InterPro" id="IPR034964">
    <property type="entry name" value="LS"/>
</dbReference>
<evidence type="ECO:0000313" key="11">
    <source>
        <dbReference type="Proteomes" id="UP000548685"/>
    </source>
</evidence>
<comment type="caution">
    <text evidence="9">The sequence shown here is derived from an EMBL/GenBank/DDBJ whole genome shotgun (WGS) entry which is preliminary data.</text>
</comment>
<evidence type="ECO:0000256" key="6">
    <source>
        <dbReference type="ARBA" id="ARBA00048785"/>
    </source>
</evidence>
<evidence type="ECO:0000313" key="10">
    <source>
        <dbReference type="Proteomes" id="UP000430021"/>
    </source>
</evidence>
<proteinExistence type="inferred from homology"/>
<dbReference type="GO" id="GO:0009349">
    <property type="term" value="C:riboflavin synthase complex"/>
    <property type="evidence" value="ECO:0007669"/>
    <property type="project" value="UniProtKB-UniRule"/>
</dbReference>
<dbReference type="Pfam" id="PF00885">
    <property type="entry name" value="DMRL_synthase"/>
    <property type="match status" value="1"/>
</dbReference>
<sequence>MADILIVEARFYAHLNDMLVAGARAALEAEGHKVEVLTVPGALEIPGAIALAAEADRYDGFVAIGVVIRGETYHFEIVAGESARAIMALTMDGIAIGNGILTVENEAQALVRADPAQKDKGGEAAKAALALLALQDRFGR</sequence>
<reference evidence="9 10" key="1">
    <citation type="submission" date="2019-12" db="EMBL/GenBank/DDBJ databases">
        <title>Genomic-based taxomic classification of the family Erythrobacteraceae.</title>
        <authorList>
            <person name="Xu L."/>
        </authorList>
    </citation>
    <scope>NUCLEOTIDE SEQUENCE [LARGE SCALE GENOMIC DNA]</scope>
    <source>
        <strain evidence="9 10">JCM 10282</strain>
    </source>
</reference>